<protein>
    <submittedName>
        <fullName evidence="1">Uncharacterized protein</fullName>
    </submittedName>
</protein>
<proteinExistence type="predicted"/>
<organism evidence="1">
    <name type="scientific">bioreactor metagenome</name>
    <dbReference type="NCBI Taxonomy" id="1076179"/>
    <lineage>
        <taxon>unclassified sequences</taxon>
        <taxon>metagenomes</taxon>
        <taxon>ecological metagenomes</taxon>
    </lineage>
</organism>
<accession>A0A645FBF1</accession>
<sequence length="57" mass="6763">MDREINAHELLAACDILYRLSLLALLHKPEKIHGLFFTEDPVPVFYDIYPFHIKYMT</sequence>
<name>A0A645FBF1_9ZZZZ</name>
<evidence type="ECO:0000313" key="1">
    <source>
        <dbReference type="EMBL" id="MPN11587.1"/>
    </source>
</evidence>
<comment type="caution">
    <text evidence="1">The sequence shown here is derived from an EMBL/GenBank/DDBJ whole genome shotgun (WGS) entry which is preliminary data.</text>
</comment>
<dbReference type="AlphaFoldDB" id="A0A645FBF1"/>
<gene>
    <name evidence="1" type="ORF">SDC9_158890</name>
</gene>
<reference evidence="1" key="1">
    <citation type="submission" date="2019-08" db="EMBL/GenBank/DDBJ databases">
        <authorList>
            <person name="Kucharzyk K."/>
            <person name="Murdoch R.W."/>
            <person name="Higgins S."/>
            <person name="Loffler F."/>
        </authorList>
    </citation>
    <scope>NUCLEOTIDE SEQUENCE</scope>
</reference>
<dbReference type="EMBL" id="VSSQ01057814">
    <property type="protein sequence ID" value="MPN11587.1"/>
    <property type="molecule type" value="Genomic_DNA"/>
</dbReference>